<feature type="transmembrane region" description="Helical" evidence="4">
    <location>
        <begin position="102"/>
        <end position="124"/>
    </location>
</feature>
<dbReference type="EMBL" id="JBHTLJ010000003">
    <property type="protein sequence ID" value="MFD1162834.1"/>
    <property type="molecule type" value="Genomic_DNA"/>
</dbReference>
<feature type="transmembrane region" description="Helical" evidence="4">
    <location>
        <begin position="136"/>
        <end position="157"/>
    </location>
</feature>
<keyword evidence="3 4" id="KW-0472">Membrane</keyword>
<dbReference type="Pfam" id="PF07690">
    <property type="entry name" value="MFS_1"/>
    <property type="match status" value="1"/>
</dbReference>
<evidence type="ECO:0000313" key="7">
    <source>
        <dbReference type="Proteomes" id="UP001597163"/>
    </source>
</evidence>
<dbReference type="CDD" id="cd17353">
    <property type="entry name" value="MFS_OFA_like"/>
    <property type="match status" value="1"/>
</dbReference>
<proteinExistence type="predicted"/>
<feature type="transmembrane region" description="Helical" evidence="4">
    <location>
        <begin position="49"/>
        <end position="69"/>
    </location>
</feature>
<feature type="transmembrane region" description="Helical" evidence="4">
    <location>
        <begin position="350"/>
        <end position="369"/>
    </location>
</feature>
<dbReference type="InterPro" id="IPR036259">
    <property type="entry name" value="MFS_trans_sf"/>
</dbReference>
<dbReference type="RefSeq" id="WP_311939679.1">
    <property type="nucleotide sequence ID" value="NZ_JAVSCK010000003.1"/>
</dbReference>
<keyword evidence="2 4" id="KW-1133">Transmembrane helix</keyword>
<evidence type="ECO:0000256" key="1">
    <source>
        <dbReference type="ARBA" id="ARBA00022692"/>
    </source>
</evidence>
<feature type="transmembrane region" description="Helical" evidence="4">
    <location>
        <begin position="76"/>
        <end position="96"/>
    </location>
</feature>
<feature type="transmembrane region" description="Helical" evidence="4">
    <location>
        <begin position="314"/>
        <end position="338"/>
    </location>
</feature>
<protein>
    <submittedName>
        <fullName evidence="6">OFA family MFS transporter</fullName>
    </submittedName>
</protein>
<feature type="transmembrane region" description="Helical" evidence="4">
    <location>
        <begin position="262"/>
        <end position="280"/>
    </location>
</feature>
<gene>
    <name evidence="6" type="ORF">ACFQ2E_10420</name>
</gene>
<accession>A0ABW3RCM8</accession>
<dbReference type="PANTHER" id="PTHR11360">
    <property type="entry name" value="MONOCARBOXYLATE TRANSPORTER"/>
    <property type="match status" value="1"/>
</dbReference>
<feature type="transmembrane region" description="Helical" evidence="4">
    <location>
        <begin position="381"/>
        <end position="400"/>
    </location>
</feature>
<organism evidence="6 7">
    <name type="scientific">Hwangdonia seohaensis</name>
    <dbReference type="NCBI Taxonomy" id="1240727"/>
    <lineage>
        <taxon>Bacteria</taxon>
        <taxon>Pseudomonadati</taxon>
        <taxon>Bacteroidota</taxon>
        <taxon>Flavobacteriia</taxon>
        <taxon>Flavobacteriales</taxon>
        <taxon>Flavobacteriaceae</taxon>
        <taxon>Hwangdonia</taxon>
    </lineage>
</organism>
<dbReference type="Proteomes" id="UP001597163">
    <property type="component" value="Unassembled WGS sequence"/>
</dbReference>
<dbReference type="PROSITE" id="PS50850">
    <property type="entry name" value="MFS"/>
    <property type="match status" value="1"/>
</dbReference>
<evidence type="ECO:0000313" key="6">
    <source>
        <dbReference type="EMBL" id="MFD1162834.1"/>
    </source>
</evidence>
<evidence type="ECO:0000256" key="2">
    <source>
        <dbReference type="ARBA" id="ARBA00022989"/>
    </source>
</evidence>
<comment type="caution">
    <text evidence="6">The sequence shown here is derived from an EMBL/GenBank/DDBJ whole genome shotgun (WGS) entry which is preliminary data.</text>
</comment>
<evidence type="ECO:0000256" key="3">
    <source>
        <dbReference type="ARBA" id="ARBA00023136"/>
    </source>
</evidence>
<name>A0ABW3RCM8_9FLAO</name>
<feature type="domain" description="Major facilitator superfamily (MFS) profile" evidence="5">
    <location>
        <begin position="11"/>
        <end position="405"/>
    </location>
</feature>
<keyword evidence="7" id="KW-1185">Reference proteome</keyword>
<keyword evidence="1 4" id="KW-0812">Transmembrane</keyword>
<dbReference type="InterPro" id="IPR020846">
    <property type="entry name" value="MFS_dom"/>
</dbReference>
<evidence type="ECO:0000259" key="5">
    <source>
        <dbReference type="PROSITE" id="PS50850"/>
    </source>
</evidence>
<feature type="transmembrane region" description="Helical" evidence="4">
    <location>
        <begin position="292"/>
        <end position="308"/>
    </location>
</feature>
<dbReference type="Gene3D" id="1.20.1250.20">
    <property type="entry name" value="MFS general substrate transporter like domains"/>
    <property type="match status" value="2"/>
</dbReference>
<feature type="transmembrane region" description="Helical" evidence="4">
    <location>
        <begin position="12"/>
        <end position="29"/>
    </location>
</feature>
<dbReference type="PANTHER" id="PTHR11360:SF317">
    <property type="entry name" value="MAJOR FACILITATOR SUPERFAMILY (MFS) PROFILE DOMAIN-CONTAINING PROTEIN-RELATED"/>
    <property type="match status" value="1"/>
</dbReference>
<evidence type="ECO:0000256" key="4">
    <source>
        <dbReference type="SAM" id="Phobius"/>
    </source>
</evidence>
<feature type="transmembrane region" description="Helical" evidence="4">
    <location>
        <begin position="169"/>
        <end position="188"/>
    </location>
</feature>
<sequence>MQTQKLKNRWLIAASAVGIHISIGSVYAYSVMTNPVKDIFDVDGSVIKWAFKIAILLLGLSAAFLGRWVEKVGPRISGTTAGIFYGVGILGSGLAVQLESLWLFYLCYGVIGGIGLGIGYITPVSTLVKWFPDRRGLATGMAIMGFGFAALIFGPVMQSLFDAVGVSNAFYILGIIYMILILSSARYIERPPEGYLPDGFKPGEGKTIKADISNIDANASLKTSRFYYIWIMMFINIACGIAIISAASPMMQEKLNYTPMEAAAIVGLIGVFNGVGRILWSSLSDYLGRANTYIIFFAFQILAFYFLPKISMELTFLVVLFTVITMYGGGFATLPAFLGDLFGTKQLGAIHGMVLTAWALAGVVGPTIYDWVKNTTGSLDTTLEVFAGLFMIALFVSLLMKRTVNKAYKVMDEKIEKSIKFV</sequence>
<dbReference type="InterPro" id="IPR050327">
    <property type="entry name" value="Proton-linked_MCT"/>
</dbReference>
<reference evidence="7" key="1">
    <citation type="journal article" date="2019" name="Int. J. Syst. Evol. Microbiol.">
        <title>The Global Catalogue of Microorganisms (GCM) 10K type strain sequencing project: providing services to taxonomists for standard genome sequencing and annotation.</title>
        <authorList>
            <consortium name="The Broad Institute Genomics Platform"/>
            <consortium name="The Broad Institute Genome Sequencing Center for Infectious Disease"/>
            <person name="Wu L."/>
            <person name="Ma J."/>
        </authorList>
    </citation>
    <scope>NUCLEOTIDE SEQUENCE [LARGE SCALE GENOMIC DNA]</scope>
    <source>
        <strain evidence="7">CCUG 63246</strain>
    </source>
</reference>
<dbReference type="InterPro" id="IPR011701">
    <property type="entry name" value="MFS"/>
</dbReference>
<feature type="transmembrane region" description="Helical" evidence="4">
    <location>
        <begin position="227"/>
        <end position="250"/>
    </location>
</feature>
<dbReference type="SUPFAM" id="SSF103473">
    <property type="entry name" value="MFS general substrate transporter"/>
    <property type="match status" value="1"/>
</dbReference>